<evidence type="ECO:0000313" key="1">
    <source>
        <dbReference type="EMBL" id="BBH54241.1"/>
    </source>
</evidence>
<dbReference type="Proteomes" id="UP000291236">
    <property type="component" value="Chromosome"/>
</dbReference>
<dbReference type="AlphaFoldDB" id="A0A4P2VMN4"/>
<dbReference type="KEGG" id="sbf:JCM31447_27010"/>
<sequence length="119" mass="13892">MKFFVSLIIFVGFFVGCGKENANNIPAEQLKTRQITDEEIAQCLKEDPTNRFCIKYVLKSTEVLSYDEYEADRLYLLKNKRITQNEYNTLVKFEYVPSYNDRIVYITGLTDCLPKPKAN</sequence>
<protein>
    <recommendedName>
        <fullName evidence="3">Lipoprotein</fullName>
    </recommendedName>
</protein>
<dbReference type="RefSeq" id="WP_130611620.1">
    <property type="nucleotide sequence ID" value="NZ_AP019368.1"/>
</dbReference>
<evidence type="ECO:0008006" key="3">
    <source>
        <dbReference type="Google" id="ProtNLM"/>
    </source>
</evidence>
<gene>
    <name evidence="1" type="ORF">JCM31447_27010</name>
</gene>
<reference evidence="1 2" key="1">
    <citation type="submission" date="2018-12" db="EMBL/GenBank/DDBJ databases">
        <title>Rubrispira sanarue gen. nov., sp., nov., a member of the order Silvanigrellales, isolated from a brackish lake in Hamamatsu Japan.</title>
        <authorList>
            <person name="Maejima Y."/>
            <person name="Iino T."/>
            <person name="Muraguchi Y."/>
            <person name="Fukuda K."/>
            <person name="Nojiri H."/>
            <person name="Ohkuma M."/>
            <person name="Moriuchi R."/>
            <person name="Dohra H."/>
            <person name="Kimbara K."/>
            <person name="Shintani M."/>
        </authorList>
    </citation>
    <scope>NUCLEOTIDE SEQUENCE [LARGE SCALE GENOMIC DNA]</scope>
    <source>
        <strain evidence="1 2">RF1110005</strain>
    </source>
</reference>
<dbReference type="EMBL" id="AP019368">
    <property type="protein sequence ID" value="BBH54241.1"/>
    <property type="molecule type" value="Genomic_DNA"/>
</dbReference>
<proteinExistence type="predicted"/>
<name>A0A4P2VMN4_FLUSA</name>
<accession>A0A4P2VMN4</accession>
<organism evidence="1 2">
    <name type="scientific">Fluviispira sanaruensis</name>
    <dbReference type="NCBI Taxonomy" id="2493639"/>
    <lineage>
        <taxon>Bacteria</taxon>
        <taxon>Pseudomonadati</taxon>
        <taxon>Bdellovibrionota</taxon>
        <taxon>Oligoflexia</taxon>
        <taxon>Silvanigrellales</taxon>
        <taxon>Silvanigrellaceae</taxon>
        <taxon>Fluviispira</taxon>
    </lineage>
</organism>
<dbReference type="PROSITE" id="PS51257">
    <property type="entry name" value="PROKAR_LIPOPROTEIN"/>
    <property type="match status" value="1"/>
</dbReference>
<evidence type="ECO:0000313" key="2">
    <source>
        <dbReference type="Proteomes" id="UP000291236"/>
    </source>
</evidence>
<keyword evidence="2" id="KW-1185">Reference proteome</keyword>